<evidence type="ECO:0000313" key="3">
    <source>
        <dbReference type="Proteomes" id="UP000698963"/>
    </source>
</evidence>
<dbReference type="PANTHER" id="PTHR30136:SF35">
    <property type="entry name" value="HTH-TYPE TRANSCRIPTIONAL REGULATOR RV1719"/>
    <property type="match status" value="1"/>
</dbReference>
<dbReference type="InterPro" id="IPR014757">
    <property type="entry name" value="Tscrpt_reg_IclR_C"/>
</dbReference>
<protein>
    <submittedName>
        <fullName evidence="2">IclR family transcriptional regulator</fullName>
    </submittedName>
</protein>
<sequence>TKFYMLGLKFLTISRKLLDSLNLRTVARPLLEEFQEQTGEMVFLSVLSGGKVVYLDKLQTPGHLVLATEVGYSLPPHACTSGKTLMAWRSQKEVMDIYPTEVLPPHRKNTVMTRTMLLKELEEIRAQGYCIGTEQYFQGIRGVAAPILIDGQSVASVCMAGPISYMTMDRVNKKIVPLLMKTVSTISTLLGQDNVQELLS</sequence>
<evidence type="ECO:0000259" key="1">
    <source>
        <dbReference type="PROSITE" id="PS51078"/>
    </source>
</evidence>
<dbReference type="Proteomes" id="UP000698963">
    <property type="component" value="Unassembled WGS sequence"/>
</dbReference>
<dbReference type="GO" id="GO:0003677">
    <property type="term" value="F:DNA binding"/>
    <property type="evidence" value="ECO:0007669"/>
    <property type="project" value="TreeGrafter"/>
</dbReference>
<accession>A0A921AW68</accession>
<dbReference type="PANTHER" id="PTHR30136">
    <property type="entry name" value="HELIX-TURN-HELIX TRANSCRIPTIONAL REGULATOR, ICLR FAMILY"/>
    <property type="match status" value="1"/>
</dbReference>
<dbReference type="RefSeq" id="WP_304121660.1">
    <property type="nucleotide sequence ID" value="NZ_DYZA01000093.1"/>
</dbReference>
<evidence type="ECO:0000313" key="2">
    <source>
        <dbReference type="EMBL" id="HJD96974.1"/>
    </source>
</evidence>
<gene>
    <name evidence="2" type="ORF">K8W16_04950</name>
</gene>
<reference evidence="2" key="1">
    <citation type="journal article" date="2021" name="PeerJ">
        <title>Extensive microbial diversity within the chicken gut microbiome revealed by metagenomics and culture.</title>
        <authorList>
            <person name="Gilroy R."/>
            <person name="Ravi A."/>
            <person name="Getino M."/>
            <person name="Pursley I."/>
            <person name="Horton D.L."/>
            <person name="Alikhan N.F."/>
            <person name="Baker D."/>
            <person name="Gharbi K."/>
            <person name="Hall N."/>
            <person name="Watson M."/>
            <person name="Adriaenssens E.M."/>
            <person name="Foster-Nyarko E."/>
            <person name="Jarju S."/>
            <person name="Secka A."/>
            <person name="Antonio M."/>
            <person name="Oren A."/>
            <person name="Chaudhuri R.R."/>
            <person name="La Ragione R."/>
            <person name="Hildebrand F."/>
            <person name="Pallen M.J."/>
        </authorList>
    </citation>
    <scope>NUCLEOTIDE SEQUENCE</scope>
    <source>
        <strain evidence="2">ChiGjej2B2-19336</strain>
    </source>
</reference>
<comment type="caution">
    <text evidence="2">The sequence shown here is derived from an EMBL/GenBank/DDBJ whole genome shotgun (WGS) entry which is preliminary data.</text>
</comment>
<dbReference type="SUPFAM" id="SSF55781">
    <property type="entry name" value="GAF domain-like"/>
    <property type="match status" value="1"/>
</dbReference>
<proteinExistence type="predicted"/>
<dbReference type="InterPro" id="IPR050707">
    <property type="entry name" value="HTH_MetabolicPath_Reg"/>
</dbReference>
<dbReference type="Gene3D" id="3.30.450.40">
    <property type="match status" value="1"/>
</dbReference>
<dbReference type="GO" id="GO:0045892">
    <property type="term" value="P:negative regulation of DNA-templated transcription"/>
    <property type="evidence" value="ECO:0007669"/>
    <property type="project" value="TreeGrafter"/>
</dbReference>
<dbReference type="GO" id="GO:0003700">
    <property type="term" value="F:DNA-binding transcription factor activity"/>
    <property type="evidence" value="ECO:0007669"/>
    <property type="project" value="TreeGrafter"/>
</dbReference>
<feature type="non-terminal residue" evidence="2">
    <location>
        <position position="1"/>
    </location>
</feature>
<dbReference type="InterPro" id="IPR029016">
    <property type="entry name" value="GAF-like_dom_sf"/>
</dbReference>
<name>A0A921AW68_9BACT</name>
<reference evidence="2" key="2">
    <citation type="submission" date="2021-09" db="EMBL/GenBank/DDBJ databases">
        <authorList>
            <person name="Gilroy R."/>
        </authorList>
    </citation>
    <scope>NUCLEOTIDE SEQUENCE</scope>
    <source>
        <strain evidence="2">ChiGjej2B2-19336</strain>
    </source>
</reference>
<dbReference type="Pfam" id="PF01614">
    <property type="entry name" value="IclR_C"/>
    <property type="match status" value="1"/>
</dbReference>
<dbReference type="AlphaFoldDB" id="A0A921AW68"/>
<feature type="domain" description="IclR-ED" evidence="1">
    <location>
        <begin position="9"/>
        <end position="192"/>
    </location>
</feature>
<dbReference type="PROSITE" id="PS51078">
    <property type="entry name" value="ICLR_ED"/>
    <property type="match status" value="1"/>
</dbReference>
<organism evidence="2 3">
    <name type="scientific">Mailhella massiliensis</name>
    <dbReference type="NCBI Taxonomy" id="1903261"/>
    <lineage>
        <taxon>Bacteria</taxon>
        <taxon>Pseudomonadati</taxon>
        <taxon>Thermodesulfobacteriota</taxon>
        <taxon>Desulfovibrionia</taxon>
        <taxon>Desulfovibrionales</taxon>
        <taxon>Desulfovibrionaceae</taxon>
        <taxon>Mailhella</taxon>
    </lineage>
</organism>
<dbReference type="EMBL" id="DYZA01000093">
    <property type="protein sequence ID" value="HJD96974.1"/>
    <property type="molecule type" value="Genomic_DNA"/>
</dbReference>